<reference evidence="1 2" key="1">
    <citation type="submission" date="2020-06" db="EMBL/GenBank/DDBJ databases">
        <title>Genomic analysis of Salicibibacter sp. NKC21-4.</title>
        <authorList>
            <person name="Oh Y.J."/>
        </authorList>
    </citation>
    <scope>NUCLEOTIDE SEQUENCE [LARGE SCALE GENOMIC DNA]</scope>
    <source>
        <strain evidence="1 2">NKC21-4</strain>
    </source>
</reference>
<dbReference type="AlphaFoldDB" id="A0A7T6ZAA8"/>
<dbReference type="Pfam" id="PF06014">
    <property type="entry name" value="YqgQ-like"/>
    <property type="match status" value="1"/>
</dbReference>
<accession>A0A7T6ZAA8</accession>
<proteinExistence type="predicted"/>
<dbReference type="Proteomes" id="UP000595349">
    <property type="component" value="Chromosome"/>
</dbReference>
<organism evidence="1 2">
    <name type="scientific">Salicibibacter cibi</name>
    <dbReference type="NCBI Taxonomy" id="2743001"/>
    <lineage>
        <taxon>Bacteria</taxon>
        <taxon>Bacillati</taxon>
        <taxon>Bacillota</taxon>
        <taxon>Bacilli</taxon>
        <taxon>Bacillales</taxon>
        <taxon>Bacillaceae</taxon>
        <taxon>Salicibibacter</taxon>
    </lineage>
</organism>
<gene>
    <name evidence="1" type="ORF">HUG20_07425</name>
</gene>
<dbReference type="EMBL" id="CP054706">
    <property type="protein sequence ID" value="QQK79731.1"/>
    <property type="molecule type" value="Genomic_DNA"/>
</dbReference>
<dbReference type="Gene3D" id="1.10.287.760">
    <property type="entry name" value="YqgQ-like"/>
    <property type="match status" value="1"/>
</dbReference>
<protein>
    <submittedName>
        <fullName evidence="1">DUF910 family protein</fullName>
    </submittedName>
</protein>
<dbReference type="KEGG" id="scib:HUG20_07425"/>
<keyword evidence="2" id="KW-1185">Reference proteome</keyword>
<dbReference type="SUPFAM" id="SSF158379">
    <property type="entry name" value="YqgQ-like"/>
    <property type="match status" value="1"/>
</dbReference>
<evidence type="ECO:0000313" key="2">
    <source>
        <dbReference type="Proteomes" id="UP000595349"/>
    </source>
</evidence>
<dbReference type="InterPro" id="IPR009256">
    <property type="entry name" value="YqgQ-like"/>
</dbReference>
<name>A0A7T6ZAA8_9BACI</name>
<dbReference type="RefSeq" id="WP_200089682.1">
    <property type="nucleotide sequence ID" value="NZ_CP054706.1"/>
</dbReference>
<sequence>MKIDSIHDIRKLLLSYHSVIYTRDPEADIILMEEELSMLKEARLLEAKDYYACKFVLQAEQRMLEQNNRK</sequence>
<evidence type="ECO:0000313" key="1">
    <source>
        <dbReference type="EMBL" id="QQK79731.1"/>
    </source>
</evidence>
<dbReference type="InterPro" id="IPR023164">
    <property type="entry name" value="YqgQ-like_sf"/>
</dbReference>